<evidence type="ECO:0000256" key="4">
    <source>
        <dbReference type="ARBA" id="ARBA00022729"/>
    </source>
</evidence>
<feature type="signal peptide" evidence="8">
    <location>
        <begin position="1"/>
        <end position="38"/>
    </location>
</feature>
<evidence type="ECO:0000313" key="10">
    <source>
        <dbReference type="EMBL" id="KAK1732883.1"/>
    </source>
</evidence>
<dbReference type="InterPro" id="IPR009038">
    <property type="entry name" value="GOLD_dom"/>
</dbReference>
<dbReference type="EMBL" id="JATAAI010000056">
    <property type="protein sequence ID" value="KAK1732883.1"/>
    <property type="molecule type" value="Genomic_DNA"/>
</dbReference>
<reference evidence="10" key="1">
    <citation type="submission" date="2023-06" db="EMBL/GenBank/DDBJ databases">
        <title>Survivors Of The Sea: Transcriptome response of Skeletonema marinoi to long-term dormancy.</title>
        <authorList>
            <person name="Pinder M.I.M."/>
            <person name="Kourtchenko O."/>
            <person name="Robertson E.K."/>
            <person name="Larsson T."/>
            <person name="Maumus F."/>
            <person name="Osuna-Cruz C.M."/>
            <person name="Vancaester E."/>
            <person name="Stenow R."/>
            <person name="Vandepoele K."/>
            <person name="Ploug H."/>
            <person name="Bruchert V."/>
            <person name="Godhe A."/>
            <person name="Topel M."/>
        </authorList>
    </citation>
    <scope>NUCLEOTIDE SEQUENCE</scope>
    <source>
        <strain evidence="10">R05AC</strain>
    </source>
</reference>
<evidence type="ECO:0000313" key="11">
    <source>
        <dbReference type="Proteomes" id="UP001224775"/>
    </source>
</evidence>
<protein>
    <submittedName>
        <fullName evidence="10">Emp24/gp25L/p24 family protein</fullName>
    </submittedName>
</protein>
<keyword evidence="11" id="KW-1185">Reference proteome</keyword>
<comment type="subcellular location">
    <subcellularLocation>
        <location evidence="1">Membrane</location>
        <topology evidence="1">Single-pass type I membrane protein</topology>
    </subcellularLocation>
</comment>
<dbReference type="PANTHER" id="PTHR22811">
    <property type="entry name" value="TRANSMEMBRANE EMP24 DOMAIN-CONTAINING PROTEIN"/>
    <property type="match status" value="1"/>
</dbReference>
<evidence type="ECO:0000256" key="7">
    <source>
        <dbReference type="SAM" id="Phobius"/>
    </source>
</evidence>
<evidence type="ECO:0000259" key="9">
    <source>
        <dbReference type="SMART" id="SM01190"/>
    </source>
</evidence>
<evidence type="ECO:0000256" key="3">
    <source>
        <dbReference type="ARBA" id="ARBA00022692"/>
    </source>
</evidence>
<comment type="similarity">
    <text evidence="2">Belongs to the EMP24/GP25L family.</text>
</comment>
<accession>A0AAD9D4N4</accession>
<organism evidence="10 11">
    <name type="scientific">Skeletonema marinoi</name>
    <dbReference type="NCBI Taxonomy" id="267567"/>
    <lineage>
        <taxon>Eukaryota</taxon>
        <taxon>Sar</taxon>
        <taxon>Stramenopiles</taxon>
        <taxon>Ochrophyta</taxon>
        <taxon>Bacillariophyta</taxon>
        <taxon>Coscinodiscophyceae</taxon>
        <taxon>Thalassiosirophycidae</taxon>
        <taxon>Thalassiosirales</taxon>
        <taxon>Skeletonemataceae</taxon>
        <taxon>Skeletonema</taxon>
        <taxon>Skeletonema marinoi-dohrnii complex</taxon>
    </lineage>
</organism>
<feature type="transmembrane region" description="Helical" evidence="7">
    <location>
        <begin position="217"/>
        <end position="242"/>
    </location>
</feature>
<evidence type="ECO:0000256" key="5">
    <source>
        <dbReference type="ARBA" id="ARBA00022989"/>
    </source>
</evidence>
<dbReference type="Pfam" id="PF01105">
    <property type="entry name" value="EMP24_GP25L"/>
    <property type="match status" value="1"/>
</dbReference>
<dbReference type="SMART" id="SM01190">
    <property type="entry name" value="EMP24_GP25L"/>
    <property type="match status" value="1"/>
</dbReference>
<feature type="chain" id="PRO_5042172436" evidence="8">
    <location>
        <begin position="39"/>
        <end position="252"/>
    </location>
</feature>
<dbReference type="GO" id="GO:0016020">
    <property type="term" value="C:membrane"/>
    <property type="evidence" value="ECO:0007669"/>
    <property type="project" value="UniProtKB-SubCell"/>
</dbReference>
<evidence type="ECO:0000256" key="8">
    <source>
        <dbReference type="SAM" id="SignalP"/>
    </source>
</evidence>
<gene>
    <name evidence="10" type="ORF">QTG54_016421</name>
</gene>
<sequence>MIPRVTASSASSSGCSNMLTFMKALLLICLTTTTVITAEGSFSHTIPYGSEECLTIIVPPDVPHIISGSFDILDTKYSTDPVRIALYNTSEKLAWESPEGASEGFFSTKGQGKHWLCLENGFPHPGSDMDSIPTRQRVTRTIGFAVRVKKVPTVPGLPEELVNDGNAPNVAGTAARLTELTQHLNENFQVLVDHMSFMKQREMVHRELHEQTFTKVVWWNILEIATVVIVTFGQVLNVWWILSKRNSSARYY</sequence>
<comment type="caution">
    <text evidence="10">The sequence shown here is derived from an EMBL/GenBank/DDBJ whole genome shotgun (WGS) entry which is preliminary data.</text>
</comment>
<name>A0AAD9D4N4_9STRA</name>
<dbReference type="AlphaFoldDB" id="A0AAD9D4N4"/>
<feature type="domain" description="GOLD" evidence="9">
    <location>
        <begin position="41"/>
        <end position="243"/>
    </location>
</feature>
<keyword evidence="4 8" id="KW-0732">Signal</keyword>
<evidence type="ECO:0000256" key="2">
    <source>
        <dbReference type="ARBA" id="ARBA00007104"/>
    </source>
</evidence>
<evidence type="ECO:0000256" key="1">
    <source>
        <dbReference type="ARBA" id="ARBA00004479"/>
    </source>
</evidence>
<keyword evidence="5 7" id="KW-1133">Transmembrane helix</keyword>
<proteinExistence type="inferred from homology"/>
<dbReference type="Proteomes" id="UP001224775">
    <property type="component" value="Unassembled WGS sequence"/>
</dbReference>
<keyword evidence="6 7" id="KW-0472">Membrane</keyword>
<keyword evidence="3 7" id="KW-0812">Transmembrane</keyword>
<dbReference type="InterPro" id="IPR015720">
    <property type="entry name" value="Emp24-like"/>
</dbReference>
<dbReference type="PROSITE" id="PS51257">
    <property type="entry name" value="PROKAR_LIPOPROTEIN"/>
    <property type="match status" value="1"/>
</dbReference>
<evidence type="ECO:0000256" key="6">
    <source>
        <dbReference type="ARBA" id="ARBA00023136"/>
    </source>
</evidence>